<organism evidence="1 2">
    <name type="scientific">Nibea albiflora</name>
    <name type="common">Yellow drum</name>
    <name type="synonym">Corvina albiflora</name>
    <dbReference type="NCBI Taxonomy" id="240163"/>
    <lineage>
        <taxon>Eukaryota</taxon>
        <taxon>Metazoa</taxon>
        <taxon>Chordata</taxon>
        <taxon>Craniata</taxon>
        <taxon>Vertebrata</taxon>
        <taxon>Euteleostomi</taxon>
        <taxon>Actinopterygii</taxon>
        <taxon>Neopterygii</taxon>
        <taxon>Teleostei</taxon>
        <taxon>Neoteleostei</taxon>
        <taxon>Acanthomorphata</taxon>
        <taxon>Eupercaria</taxon>
        <taxon>Sciaenidae</taxon>
        <taxon>Nibea</taxon>
    </lineage>
</organism>
<comment type="caution">
    <text evidence="1">The sequence shown here is derived from an EMBL/GenBank/DDBJ whole genome shotgun (WGS) entry which is preliminary data.</text>
</comment>
<dbReference type="EMBL" id="CM024802">
    <property type="protein sequence ID" value="KAG8011121.1"/>
    <property type="molecule type" value="Genomic_DNA"/>
</dbReference>
<evidence type="ECO:0000313" key="1">
    <source>
        <dbReference type="EMBL" id="KAG8011121.1"/>
    </source>
</evidence>
<name>A0ACB7FDJ2_NIBAL</name>
<reference evidence="1" key="1">
    <citation type="submission" date="2020-04" db="EMBL/GenBank/DDBJ databases">
        <title>A chromosome-scale assembly and high-density genetic map of the yellow drum (Nibea albiflora) genome.</title>
        <authorList>
            <person name="Xu D."/>
            <person name="Zhang W."/>
            <person name="Chen R."/>
            <person name="Tan P."/>
            <person name="Wang L."/>
            <person name="Song H."/>
            <person name="Tian L."/>
            <person name="Zhu Q."/>
            <person name="Wang B."/>
        </authorList>
    </citation>
    <scope>NUCLEOTIDE SEQUENCE</scope>
    <source>
        <strain evidence="1">ZJHYS-2018</strain>
    </source>
</reference>
<gene>
    <name evidence="1" type="primary">TDRD6.2</name>
    <name evidence="1" type="ORF">GBF38_005785</name>
</gene>
<sequence length="520" mass="58568">MSSIIGLPTRGSDVTILITKVHLHPLCELVEFWGNFSRAERAADYEFLAKDIQSPGNAFNEFEGNPGDQCLVQIDGFWYRCRIVTRSGSKFSVFLIDKGVTYSTTTSKLAWGQKKHFHLPPEVEFCVLANVLPHSPENRWSPVALAFLKSLSGKSVKAHVQDVLVAHRTFLLHIPSISKQMYEMGIAKKLSSDMFQDFVLVSLQSQSGAEVSPEARQSSMGASERLHKQEHFMYPELPAGTVETVIVTDVTNPQRIFCQLKVFSQELKKLSEQITQLCEGRMTNCIVGPEMIGFPCAARGSDGRWYRSILQQVFPTNKVVEVLNVDYGTKQFVQVENVRPLAAEFFRMPVVTYICSLHGVIDKGVGWTNSQIDYLRSLLLYKTVIAKFEYQSVSEGVHYVTLYGDENTNINNLFGSKESCSLGCEKTLGDYAIRTTAYSLQHSAMQEGNQRKMLTSGQAVKEKEGKGMLKLPSEELRLNSSHMAVVQDIFDPSEFWIQTLNYANELDTLMDSIYHLYKNP</sequence>
<proteinExistence type="predicted"/>
<keyword evidence="2" id="KW-1185">Reference proteome</keyword>
<feature type="non-terminal residue" evidence="1">
    <location>
        <position position="520"/>
    </location>
</feature>
<dbReference type="Proteomes" id="UP000805704">
    <property type="component" value="Chromosome 14"/>
</dbReference>
<protein>
    <submittedName>
        <fullName evidence="1">Tudor domain-containing protein 6</fullName>
    </submittedName>
</protein>
<evidence type="ECO:0000313" key="2">
    <source>
        <dbReference type="Proteomes" id="UP000805704"/>
    </source>
</evidence>
<accession>A0ACB7FDJ2</accession>